<feature type="region of interest" description="Disordered" evidence="7">
    <location>
        <begin position="464"/>
        <end position="484"/>
    </location>
</feature>
<dbReference type="Gene3D" id="1.20.1250.20">
    <property type="entry name" value="MFS general substrate transporter like domains"/>
    <property type="match status" value="1"/>
</dbReference>
<evidence type="ECO:0000256" key="4">
    <source>
        <dbReference type="ARBA" id="ARBA00022989"/>
    </source>
</evidence>
<evidence type="ECO:0000256" key="7">
    <source>
        <dbReference type="SAM" id="MobiDB-lite"/>
    </source>
</evidence>
<dbReference type="EMBL" id="CP109106">
    <property type="protein sequence ID" value="WSB72535.1"/>
    <property type="molecule type" value="Genomic_DNA"/>
</dbReference>
<dbReference type="PANTHER" id="PTHR42718:SF9">
    <property type="entry name" value="MAJOR FACILITATOR SUPERFAMILY MULTIDRUG TRANSPORTER MFSC"/>
    <property type="match status" value="1"/>
</dbReference>
<feature type="transmembrane region" description="Helical" evidence="8">
    <location>
        <begin position="408"/>
        <end position="427"/>
    </location>
</feature>
<feature type="transmembrane region" description="Helical" evidence="8">
    <location>
        <begin position="229"/>
        <end position="246"/>
    </location>
</feature>
<dbReference type="SUPFAM" id="SSF103473">
    <property type="entry name" value="MFS general substrate transporter"/>
    <property type="match status" value="1"/>
</dbReference>
<dbReference type="Gene3D" id="1.20.1720.10">
    <property type="entry name" value="Multidrug resistance protein D"/>
    <property type="match status" value="1"/>
</dbReference>
<accession>A0ABZ1FRJ3</accession>
<name>A0ABZ1FRJ3_9ACTN</name>
<feature type="transmembrane region" description="Helical" evidence="8">
    <location>
        <begin position="334"/>
        <end position="356"/>
    </location>
</feature>
<evidence type="ECO:0000259" key="9">
    <source>
        <dbReference type="PROSITE" id="PS50850"/>
    </source>
</evidence>
<reference evidence="10 11" key="1">
    <citation type="submission" date="2022-10" db="EMBL/GenBank/DDBJ databases">
        <title>The complete genomes of actinobacterial strains from the NBC collection.</title>
        <authorList>
            <person name="Joergensen T.S."/>
            <person name="Alvarez Arevalo M."/>
            <person name="Sterndorff E.B."/>
            <person name="Faurdal D."/>
            <person name="Vuksanovic O."/>
            <person name="Mourched A.-S."/>
            <person name="Charusanti P."/>
            <person name="Shaw S."/>
            <person name="Blin K."/>
            <person name="Weber T."/>
        </authorList>
    </citation>
    <scope>NUCLEOTIDE SEQUENCE [LARGE SCALE GENOMIC DNA]</scope>
    <source>
        <strain evidence="10 11">NBC 01774</strain>
    </source>
</reference>
<comment type="subcellular location">
    <subcellularLocation>
        <location evidence="1">Cell membrane</location>
        <topology evidence="1">Multi-pass membrane protein</topology>
    </subcellularLocation>
</comment>
<protein>
    <submittedName>
        <fullName evidence="10">MFS transporter</fullName>
    </submittedName>
</protein>
<feature type="transmembrane region" description="Helical" evidence="8">
    <location>
        <begin position="104"/>
        <end position="126"/>
    </location>
</feature>
<dbReference type="Proteomes" id="UP001344251">
    <property type="component" value="Chromosome"/>
</dbReference>
<sequence length="484" mass="48328">MTTSGGVRTTSGRLLVPALLFIALVVAVVGSLGAPLITSVAGEFGVSLATAQWTLTAPLLVGAIATPVLGRLGAGPRRRQVILATLALVVAGSLLAVVPPSFGWLLAGRVAQGAGLGLTALMMGVARDHLPAARSGPTIALLSVASTVGIGVGYPLAGLLTDVAGLRAAYGLGLLITTGAWATAWWSVPRPPAGRSSAVDVPGAVLLGSGLVALLLAISQTTMWTDRPVFGAALLVTAAALIGTWARRERRCAAPLVDLALLRHPAVAGANAVMLLGGIGMYLLLTLVTRYVQTPTPAGYGFGVDVFVAGLVLVPFSVLGFVGGKLVRPLRVRLAPATVLAAGGTAVLVALALFALTRSQLWQVFAVMGMLGLGVGVFAAAMPAAILAVTPAEETSSAMSFNQVVRSVGFSIGSALGGLTLAAHTPAGSTFPTGTGYETASWLGAAAMGATVVAALALRQAPDSTTTGLQSGSGSGSESGLRKG</sequence>
<evidence type="ECO:0000313" key="10">
    <source>
        <dbReference type="EMBL" id="WSB72535.1"/>
    </source>
</evidence>
<feature type="transmembrane region" description="Helical" evidence="8">
    <location>
        <begin position="267"/>
        <end position="288"/>
    </location>
</feature>
<gene>
    <name evidence="10" type="ORF">OG863_33835</name>
</gene>
<dbReference type="InterPro" id="IPR020846">
    <property type="entry name" value="MFS_dom"/>
</dbReference>
<dbReference type="InterPro" id="IPR036259">
    <property type="entry name" value="MFS_trans_sf"/>
</dbReference>
<feature type="transmembrane region" description="Helical" evidence="8">
    <location>
        <begin position="439"/>
        <end position="458"/>
    </location>
</feature>
<feature type="transmembrane region" description="Helical" evidence="8">
    <location>
        <begin position="362"/>
        <end position="387"/>
    </location>
</feature>
<organism evidence="10 11">
    <name type="scientific">Streptomyces decoyicus</name>
    <dbReference type="NCBI Taxonomy" id="249567"/>
    <lineage>
        <taxon>Bacteria</taxon>
        <taxon>Bacillati</taxon>
        <taxon>Actinomycetota</taxon>
        <taxon>Actinomycetes</taxon>
        <taxon>Kitasatosporales</taxon>
        <taxon>Streptomycetaceae</taxon>
        <taxon>Streptomyces</taxon>
    </lineage>
</organism>
<evidence type="ECO:0000313" key="11">
    <source>
        <dbReference type="Proteomes" id="UP001344251"/>
    </source>
</evidence>
<keyword evidence="4 8" id="KW-1133">Transmembrane helix</keyword>
<dbReference type="InterPro" id="IPR011701">
    <property type="entry name" value="MFS"/>
</dbReference>
<dbReference type="PROSITE" id="PS50850">
    <property type="entry name" value="MFS"/>
    <property type="match status" value="1"/>
</dbReference>
<keyword evidence="5 8" id="KW-0472">Membrane</keyword>
<evidence type="ECO:0000256" key="6">
    <source>
        <dbReference type="ARBA" id="ARBA00023251"/>
    </source>
</evidence>
<evidence type="ECO:0000256" key="2">
    <source>
        <dbReference type="ARBA" id="ARBA00022448"/>
    </source>
</evidence>
<feature type="domain" description="Major facilitator superfamily (MFS) profile" evidence="9">
    <location>
        <begin position="11"/>
        <end position="462"/>
    </location>
</feature>
<feature type="transmembrane region" description="Helical" evidence="8">
    <location>
        <begin position="138"/>
        <end position="156"/>
    </location>
</feature>
<feature type="transmembrane region" description="Helical" evidence="8">
    <location>
        <begin position="49"/>
        <end position="69"/>
    </location>
</feature>
<keyword evidence="3 8" id="KW-0812">Transmembrane</keyword>
<proteinExistence type="predicted"/>
<feature type="transmembrane region" description="Helical" evidence="8">
    <location>
        <begin position="198"/>
        <end position="217"/>
    </location>
</feature>
<dbReference type="PANTHER" id="PTHR42718">
    <property type="entry name" value="MAJOR FACILITATOR SUPERFAMILY MULTIDRUG TRANSPORTER MFSC"/>
    <property type="match status" value="1"/>
</dbReference>
<feature type="transmembrane region" description="Helical" evidence="8">
    <location>
        <begin position="81"/>
        <end position="98"/>
    </location>
</feature>
<dbReference type="RefSeq" id="WP_326622178.1">
    <property type="nucleotide sequence ID" value="NZ_CP109106.1"/>
</dbReference>
<evidence type="ECO:0000256" key="5">
    <source>
        <dbReference type="ARBA" id="ARBA00023136"/>
    </source>
</evidence>
<feature type="transmembrane region" description="Helical" evidence="8">
    <location>
        <begin position="168"/>
        <end position="186"/>
    </location>
</feature>
<evidence type="ECO:0000256" key="1">
    <source>
        <dbReference type="ARBA" id="ARBA00004651"/>
    </source>
</evidence>
<evidence type="ECO:0000256" key="3">
    <source>
        <dbReference type="ARBA" id="ARBA00022692"/>
    </source>
</evidence>
<dbReference type="Pfam" id="PF07690">
    <property type="entry name" value="MFS_1"/>
    <property type="match status" value="1"/>
</dbReference>
<evidence type="ECO:0000256" key="8">
    <source>
        <dbReference type="SAM" id="Phobius"/>
    </source>
</evidence>
<keyword evidence="6" id="KW-0046">Antibiotic resistance</keyword>
<feature type="transmembrane region" description="Helical" evidence="8">
    <location>
        <begin position="300"/>
        <end position="322"/>
    </location>
</feature>
<keyword evidence="11" id="KW-1185">Reference proteome</keyword>
<keyword evidence="2" id="KW-0813">Transport</keyword>